<evidence type="ECO:0008006" key="4">
    <source>
        <dbReference type="Google" id="ProtNLM"/>
    </source>
</evidence>
<feature type="transmembrane region" description="Helical" evidence="1">
    <location>
        <begin position="170"/>
        <end position="194"/>
    </location>
</feature>
<protein>
    <recommendedName>
        <fullName evidence="4">ABC-2 family transporter protein</fullName>
    </recommendedName>
</protein>
<keyword evidence="1" id="KW-0472">Membrane</keyword>
<reference evidence="2" key="1">
    <citation type="submission" date="2020-10" db="EMBL/GenBank/DDBJ databases">
        <authorList>
            <person name="Gilroy R."/>
        </authorList>
    </citation>
    <scope>NUCLEOTIDE SEQUENCE</scope>
    <source>
        <strain evidence="2">ChiSxjej1B13-7041</strain>
    </source>
</reference>
<accession>A0A9D1JGJ2</accession>
<feature type="transmembrane region" description="Helical" evidence="1">
    <location>
        <begin position="257"/>
        <end position="281"/>
    </location>
</feature>
<evidence type="ECO:0000313" key="2">
    <source>
        <dbReference type="EMBL" id="HIR93536.1"/>
    </source>
</evidence>
<feature type="transmembrane region" description="Helical" evidence="1">
    <location>
        <begin position="99"/>
        <end position="120"/>
    </location>
</feature>
<feature type="transmembrane region" description="Helical" evidence="1">
    <location>
        <begin position="201"/>
        <end position="219"/>
    </location>
</feature>
<keyword evidence="1" id="KW-0812">Transmembrane</keyword>
<keyword evidence="1" id="KW-1133">Transmembrane helix</keyword>
<feature type="transmembrane region" description="Helical" evidence="1">
    <location>
        <begin position="21"/>
        <end position="36"/>
    </location>
</feature>
<name>A0A9D1JGJ2_9FIRM</name>
<dbReference type="Proteomes" id="UP000886841">
    <property type="component" value="Unassembled WGS sequence"/>
</dbReference>
<evidence type="ECO:0000313" key="3">
    <source>
        <dbReference type="Proteomes" id="UP000886841"/>
    </source>
</evidence>
<evidence type="ECO:0000256" key="1">
    <source>
        <dbReference type="SAM" id="Phobius"/>
    </source>
</evidence>
<sequence length="294" mass="32789">MRQVMAVVRYNFRGFHKNPRVILSFLLGLILSYLLSDRVIQAAEGYRTAMQAAEPFIWTFGDTTAVLLASLLLLLLFSDLPKLNAATPYYLVRITRRRWLAGQFLYVGAATGLYVLWILASTMLLCIRYTFVGNQWSETAALLGYSSLGESLQVPATVKAMESISPYGCMLQVIFLLLCYSLTLSFLILLGSLLFSGGRGLLLGLAYSVYGFLLDPKVLGKLLGLEEWEMYKVRVFVGWVSPLNHGTYPSHNFGYDLLPTVAESAAVFGAVLALTALAALWRLRRYNFMFLGGR</sequence>
<comment type="caution">
    <text evidence="2">The sequence shown here is derived from an EMBL/GenBank/DDBJ whole genome shotgun (WGS) entry which is preliminary data.</text>
</comment>
<dbReference type="EMBL" id="DVHU01000081">
    <property type="protein sequence ID" value="HIR93536.1"/>
    <property type="molecule type" value="Genomic_DNA"/>
</dbReference>
<proteinExistence type="predicted"/>
<reference evidence="2" key="2">
    <citation type="journal article" date="2021" name="PeerJ">
        <title>Extensive microbial diversity within the chicken gut microbiome revealed by metagenomics and culture.</title>
        <authorList>
            <person name="Gilroy R."/>
            <person name="Ravi A."/>
            <person name="Getino M."/>
            <person name="Pursley I."/>
            <person name="Horton D.L."/>
            <person name="Alikhan N.F."/>
            <person name="Baker D."/>
            <person name="Gharbi K."/>
            <person name="Hall N."/>
            <person name="Watson M."/>
            <person name="Adriaenssens E.M."/>
            <person name="Foster-Nyarko E."/>
            <person name="Jarju S."/>
            <person name="Secka A."/>
            <person name="Antonio M."/>
            <person name="Oren A."/>
            <person name="Chaudhuri R.R."/>
            <person name="La Ragione R."/>
            <person name="Hildebrand F."/>
            <person name="Pallen M.J."/>
        </authorList>
    </citation>
    <scope>NUCLEOTIDE SEQUENCE</scope>
    <source>
        <strain evidence="2">ChiSxjej1B13-7041</strain>
    </source>
</reference>
<gene>
    <name evidence="2" type="ORF">IAB98_08990</name>
</gene>
<organism evidence="2 3">
    <name type="scientific">Candidatus Egerieimonas intestinavium</name>
    <dbReference type="NCBI Taxonomy" id="2840777"/>
    <lineage>
        <taxon>Bacteria</taxon>
        <taxon>Bacillati</taxon>
        <taxon>Bacillota</taxon>
        <taxon>Clostridia</taxon>
        <taxon>Lachnospirales</taxon>
        <taxon>Lachnospiraceae</taxon>
        <taxon>Lachnospiraceae incertae sedis</taxon>
        <taxon>Candidatus Egerieimonas</taxon>
    </lineage>
</organism>
<feature type="transmembrane region" description="Helical" evidence="1">
    <location>
        <begin position="56"/>
        <end position="78"/>
    </location>
</feature>
<dbReference type="AlphaFoldDB" id="A0A9D1JGJ2"/>